<evidence type="ECO:0000313" key="2">
    <source>
        <dbReference type="EMBL" id="GAA0243344.1"/>
    </source>
</evidence>
<gene>
    <name evidence="2" type="ORF">GCM10009126_06310</name>
</gene>
<dbReference type="EMBL" id="BAAAFO010000001">
    <property type="protein sequence ID" value="GAA0243344.1"/>
    <property type="molecule type" value="Genomic_DNA"/>
</dbReference>
<proteinExistence type="predicted"/>
<protein>
    <recommendedName>
        <fullName evidence="4">Lipoprotein</fullName>
    </recommendedName>
</protein>
<reference evidence="2 3" key="1">
    <citation type="journal article" date="2019" name="Int. J. Syst. Evol. Microbiol.">
        <title>The Global Catalogue of Microorganisms (GCM) 10K type strain sequencing project: providing services to taxonomists for standard genome sequencing and annotation.</title>
        <authorList>
            <consortium name="The Broad Institute Genomics Platform"/>
            <consortium name="The Broad Institute Genome Sequencing Center for Infectious Disease"/>
            <person name="Wu L."/>
            <person name="Ma J."/>
        </authorList>
    </citation>
    <scope>NUCLEOTIDE SEQUENCE [LARGE SCALE GENOMIC DNA]</scope>
    <source>
        <strain evidence="2 3">JCM 16242</strain>
    </source>
</reference>
<feature type="region of interest" description="Disordered" evidence="1">
    <location>
        <begin position="115"/>
        <end position="149"/>
    </location>
</feature>
<name>A0ABN0U9U4_9GAMM</name>
<evidence type="ECO:0008006" key="4">
    <source>
        <dbReference type="Google" id="ProtNLM"/>
    </source>
</evidence>
<dbReference type="PROSITE" id="PS51257">
    <property type="entry name" value="PROKAR_LIPOPROTEIN"/>
    <property type="match status" value="1"/>
</dbReference>
<organism evidence="2 3">
    <name type="scientific">Rhodanobacter caeni</name>
    <dbReference type="NCBI Taxonomy" id="657654"/>
    <lineage>
        <taxon>Bacteria</taxon>
        <taxon>Pseudomonadati</taxon>
        <taxon>Pseudomonadota</taxon>
        <taxon>Gammaproteobacteria</taxon>
        <taxon>Lysobacterales</taxon>
        <taxon>Rhodanobacteraceae</taxon>
        <taxon>Rhodanobacter</taxon>
    </lineage>
</organism>
<evidence type="ECO:0000256" key="1">
    <source>
        <dbReference type="SAM" id="MobiDB-lite"/>
    </source>
</evidence>
<feature type="compositionally biased region" description="Basic and acidic residues" evidence="1">
    <location>
        <begin position="120"/>
        <end position="130"/>
    </location>
</feature>
<keyword evidence="3" id="KW-1185">Reference proteome</keyword>
<dbReference type="RefSeq" id="WP_343880071.1">
    <property type="nucleotide sequence ID" value="NZ_BAAAFO010000001.1"/>
</dbReference>
<accession>A0ABN0U9U4</accession>
<comment type="caution">
    <text evidence="2">The sequence shown here is derived from an EMBL/GenBank/DDBJ whole genome shotgun (WGS) entry which is preliminary data.</text>
</comment>
<dbReference type="Proteomes" id="UP001500657">
    <property type="component" value="Unassembled WGS sequence"/>
</dbReference>
<sequence length="149" mass="16093">MSKTKISVMLVALSMTAGCSPKYQVKLDSSPQGASVVCAGTKQGNTPVTINLYKDPKNPGFIDASGCSARWTSGANAAYPARLKISSEGETEYTVKRPDAPGIEKDERFAQKIKQKRQEKKFFSETDSSGKNHPSTMLCSYTGAEKTCL</sequence>
<evidence type="ECO:0000313" key="3">
    <source>
        <dbReference type="Proteomes" id="UP001500657"/>
    </source>
</evidence>